<dbReference type="PANTHER" id="PTHR10408:SF8">
    <property type="entry name" value="O-ACYLTRANSFERASE"/>
    <property type="match status" value="1"/>
</dbReference>
<feature type="transmembrane region" description="Helical" evidence="11">
    <location>
        <begin position="227"/>
        <end position="249"/>
    </location>
</feature>
<keyword evidence="4 11" id="KW-0812">Transmembrane</keyword>
<dbReference type="EMBL" id="CAJOBE010000085">
    <property type="protein sequence ID" value="CAF3564095.1"/>
    <property type="molecule type" value="Genomic_DNA"/>
</dbReference>
<dbReference type="Pfam" id="PF03062">
    <property type="entry name" value="MBOAT"/>
    <property type="match status" value="1"/>
</dbReference>
<organism evidence="13 16">
    <name type="scientific">Rotaria sordida</name>
    <dbReference type="NCBI Taxonomy" id="392033"/>
    <lineage>
        <taxon>Eukaryota</taxon>
        <taxon>Metazoa</taxon>
        <taxon>Spiralia</taxon>
        <taxon>Gnathifera</taxon>
        <taxon>Rotifera</taxon>
        <taxon>Eurotatoria</taxon>
        <taxon>Bdelloidea</taxon>
        <taxon>Philodinida</taxon>
        <taxon>Philodinidae</taxon>
        <taxon>Rotaria</taxon>
    </lineage>
</organism>
<feature type="transmembrane region" description="Helical" evidence="11">
    <location>
        <begin position="352"/>
        <end position="371"/>
    </location>
</feature>
<feature type="transmembrane region" description="Helical" evidence="11">
    <location>
        <begin position="532"/>
        <end position="554"/>
    </location>
</feature>
<dbReference type="InterPro" id="IPR004299">
    <property type="entry name" value="MBOAT_fam"/>
</dbReference>
<evidence type="ECO:0000313" key="12">
    <source>
        <dbReference type="EMBL" id="CAF0854128.1"/>
    </source>
</evidence>
<evidence type="ECO:0000313" key="15">
    <source>
        <dbReference type="EMBL" id="CAF3679924.1"/>
    </source>
</evidence>
<evidence type="ECO:0000256" key="3">
    <source>
        <dbReference type="ARBA" id="ARBA00022679"/>
    </source>
</evidence>
<protein>
    <recommendedName>
        <fullName evidence="9">O-acyltransferase</fullName>
    </recommendedName>
</protein>
<evidence type="ECO:0000256" key="1">
    <source>
        <dbReference type="ARBA" id="ARBA00004477"/>
    </source>
</evidence>
<dbReference type="Proteomes" id="UP000663889">
    <property type="component" value="Unassembled WGS sequence"/>
</dbReference>
<gene>
    <name evidence="14" type="ORF">FNK824_LOCUS1604</name>
    <name evidence="15" type="ORF">OTI717_LOCUS11150</name>
    <name evidence="12" type="ORF">RFH988_LOCUS6620</name>
    <name evidence="13" type="ORF">SEV965_LOCUS10785</name>
</gene>
<proteinExistence type="inferred from homology"/>
<dbReference type="PANTHER" id="PTHR10408">
    <property type="entry name" value="STEROL O-ACYLTRANSFERASE"/>
    <property type="match status" value="1"/>
</dbReference>
<evidence type="ECO:0000256" key="11">
    <source>
        <dbReference type="SAM" id="Phobius"/>
    </source>
</evidence>
<feature type="transmembrane region" description="Helical" evidence="11">
    <location>
        <begin position="474"/>
        <end position="494"/>
    </location>
</feature>
<evidence type="ECO:0000256" key="10">
    <source>
        <dbReference type="PIRSR" id="PIRSR000439-1"/>
    </source>
</evidence>
<comment type="similarity">
    <text evidence="2 9">Belongs to the membrane-bound acyltransferase family. Sterol o-acyltransferase subfamily.</text>
</comment>
<evidence type="ECO:0000256" key="9">
    <source>
        <dbReference type="PIRNR" id="PIRNR000439"/>
    </source>
</evidence>
<name>A0A814GTT0_9BILA</name>
<feature type="active site" evidence="10">
    <location>
        <position position="490"/>
    </location>
</feature>
<evidence type="ECO:0000256" key="2">
    <source>
        <dbReference type="ARBA" id="ARBA00009010"/>
    </source>
</evidence>
<evidence type="ECO:0000313" key="16">
    <source>
        <dbReference type="Proteomes" id="UP000663889"/>
    </source>
</evidence>
<comment type="caution">
    <text evidence="13">The sequence shown here is derived from an EMBL/GenBank/DDBJ whole genome shotgun (WGS) entry which is preliminary data.</text>
</comment>
<sequence length="597" mass="70308">MTSTERRGHERSASAEFTRVDRTVKIQNATERLRSEMLNYVTNRFEEFSSEIKQASKMPLINEILQQPIVSHNDLVSINKVGDETSAQTIASKQSVDIKKTLSAFPTKIFRMRASILTELLEVSHIRSIRQIFISILVLLVLQVAITDLFEKGAIDFQFDVIRWNFSNLSTCLRLWFCLFMSTCAIVYYCFHFWAYQRLSLIPISSSVSTDTEELKQKTTSLMIFDWLWLAAYCCYIGLFLYFPVHYILEENYPIVTRMIILIEQVRFLMKSHAFVRENAPHAILYGQIYSQRIKVEDMVQNKMNDSPNEQKTSKIPHTPCPEFSKFLYFLFAPTLIYRDSYPRTSSVRWQYVISQLLQFATTSLFAYYLFYRFCLPVFRHFNSEHVTLKIFVLSILNCTLPGALLLFCTFYGFLHCWLNAFAEMLRFADRQFYSDWWTATSWSSYYRTWNIVVHDWLYTYVYRDCHKLLGVKYRLVSMYAVIFLSACVHEYIISLAFGYFYPILFIQFAILGFISMLILPQRTQNNAFNVFIWASLFVGLGMQMCLYSIEWYARQNCPRSVNGALDYFIPRSLFCRESDIIQPSISNNIPKFLYDL</sequence>
<keyword evidence="6 11" id="KW-1133">Transmembrane helix</keyword>
<dbReference type="EMBL" id="CAJNOU010000450">
    <property type="protein sequence ID" value="CAF1001041.1"/>
    <property type="molecule type" value="Genomic_DNA"/>
</dbReference>
<evidence type="ECO:0000256" key="4">
    <source>
        <dbReference type="ARBA" id="ARBA00022692"/>
    </source>
</evidence>
<dbReference type="InterPro" id="IPR014371">
    <property type="entry name" value="Oat_ACAT_DAG_ARE"/>
</dbReference>
<dbReference type="Proteomes" id="UP000663823">
    <property type="component" value="Unassembled WGS sequence"/>
</dbReference>
<keyword evidence="5 9" id="KW-0256">Endoplasmic reticulum</keyword>
<feature type="transmembrane region" description="Helical" evidence="11">
    <location>
        <begin position="171"/>
        <end position="195"/>
    </location>
</feature>
<reference evidence="13" key="1">
    <citation type="submission" date="2021-02" db="EMBL/GenBank/DDBJ databases">
        <authorList>
            <person name="Nowell W R."/>
        </authorList>
    </citation>
    <scope>NUCLEOTIDE SEQUENCE</scope>
</reference>
<dbReference type="EMBL" id="CAJOAX010001046">
    <property type="protein sequence ID" value="CAF3679924.1"/>
    <property type="molecule type" value="Genomic_DNA"/>
</dbReference>
<keyword evidence="3 9" id="KW-0808">Transferase</keyword>
<accession>A0A814GTT0</accession>
<dbReference type="PIRSF" id="PIRSF000439">
    <property type="entry name" value="Oat_ACAT_DAG_ARE"/>
    <property type="match status" value="1"/>
</dbReference>
<evidence type="ECO:0000256" key="8">
    <source>
        <dbReference type="ARBA" id="ARBA00023315"/>
    </source>
</evidence>
<evidence type="ECO:0000313" key="14">
    <source>
        <dbReference type="EMBL" id="CAF3564095.1"/>
    </source>
</evidence>
<dbReference type="Proteomes" id="UP000663882">
    <property type="component" value="Unassembled WGS sequence"/>
</dbReference>
<evidence type="ECO:0000256" key="6">
    <source>
        <dbReference type="ARBA" id="ARBA00022989"/>
    </source>
</evidence>
<evidence type="ECO:0000313" key="13">
    <source>
        <dbReference type="EMBL" id="CAF1001041.1"/>
    </source>
</evidence>
<keyword evidence="7 9" id="KW-0472">Membrane</keyword>
<dbReference type="Proteomes" id="UP000663874">
    <property type="component" value="Unassembled WGS sequence"/>
</dbReference>
<dbReference type="AlphaFoldDB" id="A0A814GTT0"/>
<evidence type="ECO:0000256" key="5">
    <source>
        <dbReference type="ARBA" id="ARBA00022824"/>
    </source>
</evidence>
<dbReference type="GO" id="GO:0008203">
    <property type="term" value="P:cholesterol metabolic process"/>
    <property type="evidence" value="ECO:0007669"/>
    <property type="project" value="TreeGrafter"/>
</dbReference>
<feature type="transmembrane region" description="Helical" evidence="11">
    <location>
        <begin position="391"/>
        <end position="415"/>
    </location>
</feature>
<comment type="subcellular location">
    <subcellularLocation>
        <location evidence="1 9">Endoplasmic reticulum membrane</location>
        <topology evidence="1 9">Multi-pass membrane protein</topology>
    </subcellularLocation>
</comment>
<evidence type="ECO:0000256" key="7">
    <source>
        <dbReference type="ARBA" id="ARBA00023136"/>
    </source>
</evidence>
<feature type="transmembrane region" description="Helical" evidence="11">
    <location>
        <begin position="500"/>
        <end position="520"/>
    </location>
</feature>
<dbReference type="OrthoDB" id="10039049at2759"/>
<dbReference type="GO" id="GO:0005789">
    <property type="term" value="C:endoplasmic reticulum membrane"/>
    <property type="evidence" value="ECO:0007669"/>
    <property type="project" value="UniProtKB-SubCell"/>
</dbReference>
<keyword evidence="8 9" id="KW-0012">Acyltransferase</keyword>
<dbReference type="GO" id="GO:0008374">
    <property type="term" value="F:O-acyltransferase activity"/>
    <property type="evidence" value="ECO:0007669"/>
    <property type="project" value="InterPro"/>
</dbReference>
<dbReference type="EMBL" id="CAJNOO010000201">
    <property type="protein sequence ID" value="CAF0854128.1"/>
    <property type="molecule type" value="Genomic_DNA"/>
</dbReference>